<gene>
    <name evidence="3" type="ORF">M0812_23044</name>
</gene>
<feature type="region of interest" description="Disordered" evidence="1">
    <location>
        <begin position="158"/>
        <end position="192"/>
    </location>
</feature>
<accession>A0AAV7YRF9</accession>
<organism evidence="3 4">
    <name type="scientific">Anaeramoeba flamelloides</name>
    <dbReference type="NCBI Taxonomy" id="1746091"/>
    <lineage>
        <taxon>Eukaryota</taxon>
        <taxon>Metamonada</taxon>
        <taxon>Anaeramoebidae</taxon>
        <taxon>Anaeramoeba</taxon>
    </lineage>
</organism>
<dbReference type="InterPro" id="IPR001849">
    <property type="entry name" value="PH_domain"/>
</dbReference>
<dbReference type="EMBL" id="JANTQA010000051">
    <property type="protein sequence ID" value="KAJ3430044.1"/>
    <property type="molecule type" value="Genomic_DNA"/>
</dbReference>
<evidence type="ECO:0000256" key="1">
    <source>
        <dbReference type="SAM" id="MobiDB-lite"/>
    </source>
</evidence>
<sequence length="522" mass="61884">MSKSSQTLFEGSLFKRENIEQKWNKKYFVLGTKTLKYYKKSHSSRNAQGEIILDDSTRIGKMATDENQEQKNIFFLRNKRTIIYLSAETVTLLNSWIQYLVKAISSPSKDVSFCFDCPSIKGVEPISLETEKRITQTIVVTGVSSTISLHKLHEFLERNQKEEKNHKEMEKLKENGNENLEKKKRSSDEHERKNLKLDELWFGRKKKNTHKKKKQKHKEKKKETQKENENENENENEKKEENENKILGMKKIFKTRRSAYWAVVECASPEVCVQIKNKVFYNNYYCFSHKSNKTIKHKFSCFYPRCVMESFGKINLEKSKKKFTAFNNSSDVYVIKPNGTVLRSEIEKSKILQIEKVQSLFQIGCCKFFQQFFSKSFVAPEMVYTIIPFNYIPQDLDHFTVIVNRISKGDKVRIKMGTKMNEIDSYHLNSVFDFSKQNEKIAKDLYRVEKEEKLIHSWYDRPTIYHLLKKIHLENYQTSRSCRFLFGLHDFFGNKVDDQFPLQMNEITVQMFNWVNNDSEIF</sequence>
<feature type="compositionally biased region" description="Basic residues" evidence="1">
    <location>
        <begin position="206"/>
        <end position="220"/>
    </location>
</feature>
<dbReference type="Proteomes" id="UP001146793">
    <property type="component" value="Unassembled WGS sequence"/>
</dbReference>
<feature type="domain" description="PH" evidence="2">
    <location>
        <begin position="6"/>
        <end position="105"/>
    </location>
</feature>
<evidence type="ECO:0000313" key="4">
    <source>
        <dbReference type="Proteomes" id="UP001146793"/>
    </source>
</evidence>
<comment type="caution">
    <text evidence="3">The sequence shown here is derived from an EMBL/GenBank/DDBJ whole genome shotgun (WGS) entry which is preliminary data.</text>
</comment>
<dbReference type="PROSITE" id="PS50003">
    <property type="entry name" value="PH_DOMAIN"/>
    <property type="match status" value="1"/>
</dbReference>
<dbReference type="InterPro" id="IPR011993">
    <property type="entry name" value="PH-like_dom_sf"/>
</dbReference>
<name>A0AAV7YRF9_9EUKA</name>
<dbReference type="Gene3D" id="2.30.29.30">
    <property type="entry name" value="Pleckstrin-homology domain (PH domain)/Phosphotyrosine-binding domain (PTB)"/>
    <property type="match status" value="1"/>
</dbReference>
<dbReference type="SMART" id="SM00233">
    <property type="entry name" value="PH"/>
    <property type="match status" value="1"/>
</dbReference>
<protein>
    <submittedName>
        <fullName evidence="3">Swap-70 recombinase</fullName>
    </submittedName>
</protein>
<feature type="region of interest" description="Disordered" evidence="1">
    <location>
        <begin position="206"/>
        <end position="242"/>
    </location>
</feature>
<evidence type="ECO:0000259" key="2">
    <source>
        <dbReference type="PROSITE" id="PS50003"/>
    </source>
</evidence>
<feature type="compositionally biased region" description="Basic and acidic residues" evidence="1">
    <location>
        <begin position="221"/>
        <end position="242"/>
    </location>
</feature>
<dbReference type="Pfam" id="PF00169">
    <property type="entry name" value="PH"/>
    <property type="match status" value="1"/>
</dbReference>
<proteinExistence type="predicted"/>
<reference evidence="3" key="1">
    <citation type="submission" date="2022-08" db="EMBL/GenBank/DDBJ databases">
        <title>Novel sulphate-reducing endosymbionts in the free-living metamonad Anaeramoeba.</title>
        <authorList>
            <person name="Jerlstrom-Hultqvist J."/>
            <person name="Cepicka I."/>
            <person name="Gallot-Lavallee L."/>
            <person name="Salas-Leiva D."/>
            <person name="Curtis B.A."/>
            <person name="Zahonova K."/>
            <person name="Pipaliya S."/>
            <person name="Dacks J."/>
            <person name="Roger A.J."/>
        </authorList>
    </citation>
    <scope>NUCLEOTIDE SEQUENCE</scope>
    <source>
        <strain evidence="3">Busselton2</strain>
    </source>
</reference>
<dbReference type="AlphaFoldDB" id="A0AAV7YRF9"/>
<evidence type="ECO:0000313" key="3">
    <source>
        <dbReference type="EMBL" id="KAJ3430044.1"/>
    </source>
</evidence>
<dbReference type="SUPFAM" id="SSF50729">
    <property type="entry name" value="PH domain-like"/>
    <property type="match status" value="1"/>
</dbReference>